<dbReference type="KEGG" id="hdo:MUK72_06380"/>
<dbReference type="Proteomes" id="UP000830542">
    <property type="component" value="Chromosome"/>
</dbReference>
<accession>A0AAV3SID5</accession>
<sequence length="138" mass="15860">MARNIARTAVDTVRWVGHQLIEPLRADDELKNFTLSIPETQTTTVDGDIGWANRPPAVVNCPRCDSEIQQSRSIETIDCPRCVGEFDAEEFAALELLYLQCPVCGTRMEHGNRHPNTIDVPEWATCERCRYHWEFEHF</sequence>
<evidence type="ECO:0000313" key="4">
    <source>
        <dbReference type="Proteomes" id="UP001500962"/>
    </source>
</evidence>
<reference evidence="1" key="3">
    <citation type="submission" date="2023-12" db="EMBL/GenBank/DDBJ databases">
        <authorList>
            <person name="Sun Q."/>
            <person name="Inoue M."/>
        </authorList>
    </citation>
    <scope>NUCLEOTIDE SEQUENCE</scope>
    <source>
        <strain evidence="1">JCM 12289</strain>
    </source>
</reference>
<reference evidence="2" key="2">
    <citation type="submission" date="2022-04" db="EMBL/GenBank/DDBJ databases">
        <title>Sequencing and genomic assembly of Halococcus dombrowskii.</title>
        <authorList>
            <person name="Lim S.W."/>
            <person name="MacLea K.S."/>
        </authorList>
    </citation>
    <scope>NUCLEOTIDE SEQUENCE</scope>
    <source>
        <strain evidence="2">H4</strain>
    </source>
</reference>
<name>A0AAV3SID5_HALDO</name>
<dbReference type="GeneID" id="71761458"/>
<protein>
    <recommendedName>
        <fullName evidence="5">Small CPxCG-related zinc finger protein</fullName>
    </recommendedName>
</protein>
<gene>
    <name evidence="1" type="ORF">GCM10008985_23680</name>
    <name evidence="2" type="ORF">MUK72_06380</name>
</gene>
<proteinExistence type="predicted"/>
<evidence type="ECO:0000313" key="1">
    <source>
        <dbReference type="EMBL" id="GAA0465946.1"/>
    </source>
</evidence>
<dbReference type="EMBL" id="BAAADN010000035">
    <property type="protein sequence ID" value="GAA0465946.1"/>
    <property type="molecule type" value="Genomic_DNA"/>
</dbReference>
<dbReference type="AlphaFoldDB" id="A0AAV3SID5"/>
<organism evidence="1 4">
    <name type="scientific">Halococcus dombrowskii</name>
    <dbReference type="NCBI Taxonomy" id="179637"/>
    <lineage>
        <taxon>Archaea</taxon>
        <taxon>Methanobacteriati</taxon>
        <taxon>Methanobacteriota</taxon>
        <taxon>Stenosarchaea group</taxon>
        <taxon>Halobacteria</taxon>
        <taxon>Halobacteriales</taxon>
        <taxon>Halococcaceae</taxon>
        <taxon>Halococcus</taxon>
    </lineage>
</organism>
<dbReference type="Proteomes" id="UP001500962">
    <property type="component" value="Unassembled WGS sequence"/>
</dbReference>
<evidence type="ECO:0008006" key="5">
    <source>
        <dbReference type="Google" id="ProtNLM"/>
    </source>
</evidence>
<evidence type="ECO:0000313" key="2">
    <source>
        <dbReference type="EMBL" id="UOO96327.1"/>
    </source>
</evidence>
<keyword evidence="3" id="KW-1185">Reference proteome</keyword>
<reference evidence="1" key="1">
    <citation type="journal article" date="2014" name="Int. J. Syst. Evol. Microbiol.">
        <title>Complete genome sequence of Corynebacterium casei LMG S-19264T (=DSM 44701T), isolated from a smear-ripened cheese.</title>
        <authorList>
            <consortium name="US DOE Joint Genome Institute (JGI-PGF)"/>
            <person name="Walter F."/>
            <person name="Albersmeier A."/>
            <person name="Kalinowski J."/>
            <person name="Ruckert C."/>
        </authorList>
    </citation>
    <scope>NUCLEOTIDE SEQUENCE</scope>
    <source>
        <strain evidence="1">JCM 12289</strain>
    </source>
</reference>
<evidence type="ECO:0000313" key="3">
    <source>
        <dbReference type="Proteomes" id="UP000830542"/>
    </source>
</evidence>
<dbReference type="RefSeq" id="WP_244704944.1">
    <property type="nucleotide sequence ID" value="NZ_BAAADN010000035.1"/>
</dbReference>
<dbReference type="EMBL" id="CP095005">
    <property type="protein sequence ID" value="UOO96327.1"/>
    <property type="molecule type" value="Genomic_DNA"/>
</dbReference>